<name>A0A4V5N6G4_9PEZI</name>
<dbReference type="PANTHER" id="PTHR47784:SF5">
    <property type="entry name" value="STEROL UPTAKE CONTROL PROTEIN 2"/>
    <property type="match status" value="1"/>
</dbReference>
<dbReference type="OrthoDB" id="4937900at2759"/>
<dbReference type="PROSITE" id="PS00463">
    <property type="entry name" value="ZN2_CY6_FUNGAL_1"/>
    <property type="match status" value="1"/>
</dbReference>
<dbReference type="SMART" id="SM00066">
    <property type="entry name" value="GAL4"/>
    <property type="match status" value="1"/>
</dbReference>
<dbReference type="GO" id="GO:0001228">
    <property type="term" value="F:DNA-binding transcription activator activity, RNA polymerase II-specific"/>
    <property type="evidence" value="ECO:0007669"/>
    <property type="project" value="TreeGrafter"/>
</dbReference>
<evidence type="ECO:0000313" key="4">
    <source>
        <dbReference type="EMBL" id="TKA35779.1"/>
    </source>
</evidence>
<dbReference type="Pfam" id="PF00172">
    <property type="entry name" value="Zn_clus"/>
    <property type="match status" value="1"/>
</dbReference>
<keyword evidence="6" id="KW-1185">Reference proteome</keyword>
<keyword evidence="1" id="KW-0539">Nucleus</keyword>
<dbReference type="EMBL" id="JAUJLE010000047">
    <property type="protein sequence ID" value="KAK0997028.1"/>
    <property type="molecule type" value="Genomic_DNA"/>
</dbReference>
<feature type="domain" description="Zn(2)-C6 fungal-type" evidence="2">
    <location>
        <begin position="13"/>
        <end position="43"/>
    </location>
</feature>
<reference evidence="4 5" key="1">
    <citation type="submission" date="2017-03" db="EMBL/GenBank/DDBJ databases">
        <title>Genomes of endolithic fungi from Antarctica.</title>
        <authorList>
            <person name="Coleine C."/>
            <person name="Masonjones S."/>
            <person name="Stajich J.E."/>
        </authorList>
    </citation>
    <scope>NUCLEOTIDE SEQUENCE [LARGE SCALE GENOMIC DNA]</scope>
    <source>
        <strain evidence="4 5">CCFEE 5311</strain>
    </source>
</reference>
<evidence type="ECO:0000313" key="6">
    <source>
        <dbReference type="Proteomes" id="UP001175353"/>
    </source>
</evidence>
<dbReference type="Pfam" id="PF11951">
    <property type="entry name" value="Fungal_trans_2"/>
    <property type="match status" value="1"/>
</dbReference>
<dbReference type="Proteomes" id="UP000310066">
    <property type="component" value="Unassembled WGS sequence"/>
</dbReference>
<dbReference type="PROSITE" id="PS50048">
    <property type="entry name" value="ZN2_CY6_FUNGAL_2"/>
    <property type="match status" value="1"/>
</dbReference>
<dbReference type="InterPro" id="IPR053157">
    <property type="entry name" value="Sterol_Uptake_Regulator"/>
</dbReference>
<evidence type="ECO:0000313" key="5">
    <source>
        <dbReference type="Proteomes" id="UP000310066"/>
    </source>
</evidence>
<reference evidence="3" key="2">
    <citation type="submission" date="2023-06" db="EMBL/GenBank/DDBJ databases">
        <title>Black Yeasts Isolated from many extreme environments.</title>
        <authorList>
            <person name="Coleine C."/>
            <person name="Stajich J.E."/>
            <person name="Selbmann L."/>
        </authorList>
    </citation>
    <scope>NUCLEOTIDE SEQUENCE</scope>
    <source>
        <strain evidence="3">CCFEE 5200</strain>
    </source>
</reference>
<comment type="caution">
    <text evidence="4">The sequence shown here is derived from an EMBL/GenBank/DDBJ whole genome shotgun (WGS) entry which is preliminary data.</text>
</comment>
<dbReference type="Proteomes" id="UP001175353">
    <property type="component" value="Unassembled WGS sequence"/>
</dbReference>
<dbReference type="PANTHER" id="PTHR47784">
    <property type="entry name" value="STEROL UPTAKE CONTROL PROTEIN 2"/>
    <property type="match status" value="1"/>
</dbReference>
<accession>A0A4V5N6G4</accession>
<dbReference type="InterPro" id="IPR021858">
    <property type="entry name" value="Fun_TF"/>
</dbReference>
<dbReference type="Gene3D" id="4.10.240.10">
    <property type="entry name" value="Zn(2)-C6 fungal-type DNA-binding domain"/>
    <property type="match status" value="1"/>
</dbReference>
<organism evidence="4 5">
    <name type="scientific">Friedmanniomyces endolithicus</name>
    <dbReference type="NCBI Taxonomy" id="329885"/>
    <lineage>
        <taxon>Eukaryota</taxon>
        <taxon>Fungi</taxon>
        <taxon>Dikarya</taxon>
        <taxon>Ascomycota</taxon>
        <taxon>Pezizomycotina</taxon>
        <taxon>Dothideomycetes</taxon>
        <taxon>Dothideomycetidae</taxon>
        <taxon>Mycosphaerellales</taxon>
        <taxon>Teratosphaeriaceae</taxon>
        <taxon>Friedmanniomyces</taxon>
    </lineage>
</organism>
<proteinExistence type="predicted"/>
<dbReference type="InterPro" id="IPR001138">
    <property type="entry name" value="Zn2Cys6_DnaBD"/>
</dbReference>
<dbReference type="STRING" id="329885.A0A4V5N6G4"/>
<dbReference type="AlphaFoldDB" id="A0A4V5N6G4"/>
<evidence type="ECO:0000313" key="3">
    <source>
        <dbReference type="EMBL" id="KAK0997028.1"/>
    </source>
</evidence>
<dbReference type="GO" id="GO:0008270">
    <property type="term" value="F:zinc ion binding"/>
    <property type="evidence" value="ECO:0007669"/>
    <property type="project" value="InterPro"/>
</dbReference>
<dbReference type="SUPFAM" id="SSF57701">
    <property type="entry name" value="Zn2/Cys6 DNA-binding domain"/>
    <property type="match status" value="1"/>
</dbReference>
<dbReference type="InterPro" id="IPR036864">
    <property type="entry name" value="Zn2-C6_fun-type_DNA-bd_sf"/>
</dbReference>
<dbReference type="CDD" id="cd00067">
    <property type="entry name" value="GAL4"/>
    <property type="match status" value="1"/>
</dbReference>
<protein>
    <recommendedName>
        <fullName evidence="2">Zn(2)-C6 fungal-type domain-containing protein</fullName>
    </recommendedName>
</protein>
<gene>
    <name evidence="4" type="ORF">B0A54_12948</name>
    <name evidence="3" type="ORF">LTR91_006774</name>
</gene>
<sequence length="363" mass="40893">MAIRRFHQKSRGGCHRCKIRRVKCDETRPICRNCIRQSTECVYSEPGPRAPPISPQPDVQDNNGLYDALDLLLMHRFATVTAPQLFPSAQATHVWQNILPVSAHTEPLLMHGILALAGMDLARMDGDAHSAYRTRAFHHQQMGLSIFQEMLQKDNSAQIHAIFPFSLILVILAFASAHTEVAEPSVDTILDIFALFRGPRALAAANYDAISESEYYVLLRPTDTKPPPRLSEEVVRQAEKLRAMGSDDVARVATRQLADAIEVSAQRFDLRVIGRWPAMLSDHFFARLKQHHPEALVVLSHYSIVLAAFRERWWVGPWDRMLLSAVSHALPGSEQTRLDWRLDHLETVLDRHAGVSEALDAKA</sequence>
<evidence type="ECO:0000256" key="1">
    <source>
        <dbReference type="ARBA" id="ARBA00023242"/>
    </source>
</evidence>
<evidence type="ECO:0000259" key="2">
    <source>
        <dbReference type="PROSITE" id="PS50048"/>
    </source>
</evidence>
<dbReference type="EMBL" id="NAJP01000066">
    <property type="protein sequence ID" value="TKA35779.1"/>
    <property type="molecule type" value="Genomic_DNA"/>
</dbReference>